<evidence type="ECO:0000256" key="6">
    <source>
        <dbReference type="ARBA" id="ARBA00022842"/>
    </source>
</evidence>
<keyword evidence="3" id="KW-0329">Glyoxylate bypass</keyword>
<dbReference type="GO" id="GO:0006099">
    <property type="term" value="P:tricarboxylic acid cycle"/>
    <property type="evidence" value="ECO:0007669"/>
    <property type="project" value="UniProtKB-KW"/>
</dbReference>
<keyword evidence="6" id="KW-0460">Magnesium</keyword>
<evidence type="ECO:0000256" key="5">
    <source>
        <dbReference type="ARBA" id="ARBA00022723"/>
    </source>
</evidence>
<dbReference type="GO" id="GO:0004450">
    <property type="term" value="F:isocitrate dehydrogenase (NADP+) activity"/>
    <property type="evidence" value="ECO:0007669"/>
    <property type="project" value="UniProtKB-EC"/>
</dbReference>
<dbReference type="NCBIfam" id="TIGR00178">
    <property type="entry name" value="monomer_idh"/>
    <property type="match status" value="1"/>
</dbReference>
<evidence type="ECO:0000256" key="1">
    <source>
        <dbReference type="ARBA" id="ARBA00001946"/>
    </source>
</evidence>
<protein>
    <recommendedName>
        <fullName evidence="2">isocitrate dehydrogenase (NADP(+))</fullName>
        <ecNumber evidence="2">1.1.1.42</ecNumber>
    </recommendedName>
</protein>
<dbReference type="PANTHER" id="PTHR36999:SF1">
    <property type="entry name" value="ISOCITRATE DEHYDROGENASE (NADP(+))"/>
    <property type="match status" value="1"/>
</dbReference>
<reference evidence="11" key="1">
    <citation type="submission" date="2020-01" db="EMBL/GenBank/DDBJ databases">
        <authorList>
            <person name="Meier V. D."/>
            <person name="Meier V D."/>
        </authorList>
    </citation>
    <scope>NUCLEOTIDE SEQUENCE</scope>
    <source>
        <strain evidence="11">HLG_WM_MAG_05</strain>
    </source>
</reference>
<evidence type="ECO:0000313" key="11">
    <source>
        <dbReference type="EMBL" id="CAA6823621.1"/>
    </source>
</evidence>
<dbReference type="AlphaFoldDB" id="A0A6S6TL28"/>
<dbReference type="PANTHER" id="PTHR36999">
    <property type="entry name" value="ISOCITRATE DEHYDROGENASE [NADP]"/>
    <property type="match status" value="1"/>
</dbReference>
<evidence type="ECO:0000256" key="10">
    <source>
        <dbReference type="ARBA" id="ARBA00046318"/>
    </source>
</evidence>
<gene>
    <name evidence="11" type="ORF">HELGO_WM6137</name>
</gene>
<keyword evidence="8 11" id="KW-0560">Oxidoreductase</keyword>
<dbReference type="GO" id="GO:0046872">
    <property type="term" value="F:metal ion binding"/>
    <property type="evidence" value="ECO:0007669"/>
    <property type="project" value="UniProtKB-KW"/>
</dbReference>
<comment type="cofactor">
    <cofactor evidence="1">
        <name>Mg(2+)</name>
        <dbReference type="ChEBI" id="CHEBI:18420"/>
    </cofactor>
</comment>
<comment type="catalytic activity">
    <reaction evidence="9">
        <text>D-threo-isocitrate + NADP(+) = 2-oxoglutarate + CO2 + NADPH</text>
        <dbReference type="Rhea" id="RHEA:19629"/>
        <dbReference type="ChEBI" id="CHEBI:15562"/>
        <dbReference type="ChEBI" id="CHEBI:16526"/>
        <dbReference type="ChEBI" id="CHEBI:16810"/>
        <dbReference type="ChEBI" id="CHEBI:57783"/>
        <dbReference type="ChEBI" id="CHEBI:58349"/>
        <dbReference type="EC" id="1.1.1.42"/>
    </reaction>
</comment>
<dbReference type="EMBL" id="CACVAU010000069">
    <property type="protein sequence ID" value="CAA6823621.1"/>
    <property type="molecule type" value="Genomic_DNA"/>
</dbReference>
<keyword evidence="5" id="KW-0479">Metal-binding</keyword>
<proteinExistence type="inferred from homology"/>
<dbReference type="GO" id="GO:0006097">
    <property type="term" value="P:glyoxylate cycle"/>
    <property type="evidence" value="ECO:0007669"/>
    <property type="project" value="UniProtKB-KW"/>
</dbReference>
<comment type="similarity">
    <text evidence="10">Belongs to the monomeric-type IDH family.</text>
</comment>
<dbReference type="EC" id="1.1.1.42" evidence="2"/>
<organism evidence="11">
    <name type="scientific">uncultured Sulfurovum sp</name>
    <dbReference type="NCBI Taxonomy" id="269237"/>
    <lineage>
        <taxon>Bacteria</taxon>
        <taxon>Pseudomonadati</taxon>
        <taxon>Campylobacterota</taxon>
        <taxon>Epsilonproteobacteria</taxon>
        <taxon>Campylobacterales</taxon>
        <taxon>Sulfurovaceae</taxon>
        <taxon>Sulfurovum</taxon>
        <taxon>environmental samples</taxon>
    </lineage>
</organism>
<dbReference type="Pfam" id="PF03971">
    <property type="entry name" value="IDH"/>
    <property type="match status" value="1"/>
</dbReference>
<evidence type="ECO:0000256" key="4">
    <source>
        <dbReference type="ARBA" id="ARBA00022532"/>
    </source>
</evidence>
<accession>A0A6S6TL28</accession>
<name>A0A6S6TL28_9BACT</name>
<evidence type="ECO:0000256" key="8">
    <source>
        <dbReference type="ARBA" id="ARBA00023002"/>
    </source>
</evidence>
<keyword evidence="4" id="KW-0816">Tricarboxylic acid cycle</keyword>
<dbReference type="SUPFAM" id="SSF53659">
    <property type="entry name" value="Isocitrate/Isopropylmalate dehydrogenase-like"/>
    <property type="match status" value="1"/>
</dbReference>
<evidence type="ECO:0000256" key="3">
    <source>
        <dbReference type="ARBA" id="ARBA00022435"/>
    </source>
</evidence>
<dbReference type="InterPro" id="IPR004436">
    <property type="entry name" value="Isocitrate_DH_NADP_mono"/>
</dbReference>
<keyword evidence="7" id="KW-0521">NADP</keyword>
<sequence>MSLPKIIWSKIDEAPALATYSLLPIVNAFTQAAGVEVVEKDISLAGRVLASMGLAEDELTKLGDVVLEEDGNIIKLPNISASVGQLKDCIAELQGQGYDIPNYPENPANSDEEAIQAKYAVCLGSAVNPVLREGNSDRRAAKAVKRFAHKNPHRLRAFAENSGAYVAHMGGKGDFFAHEQSVTLDKDQSVTIALNGNTLTTIDTLNGEVLDGTFMSVSALRAFYKQTIADAKDKGLIWSLHLKATMMKISDPIMFGHGFEIFFEEVFTKYADTFTALGVNPNMGMSDLEKKIAGHADEAAIKADFLAALESDAPKLAMVDSDKGTTNFNASNDVIIDASMPVVVREGGKQWDRTGAAGETVAVVPDSTYAMFHEEMVADCVKNGQYDVATMGAMQNIGLMAQKAEEYGSHPTTFELAEAGTVTVTGADGVLMSFECEAGDIWRLARTKDIPIRDWVRLTVERTRLEGIPAIFWLDENRAHDAELLKKVNAYLKDHDTDGLDIQFMKVTDATRFTNARVRKGENTIAVTGNVLRDHLTDMYPILELGTSAKMLSIVPLIAGGGLYETGAGGSAPKHVDQFLAEGHLRWDSLGEILALAESLRFIGQKHDDAKLQALTEALDVANNGYLDNNKEPGRKVGQPDNKASHFFVAQYWADALAKGDNAELAEKFAPVAASLQDNEATIMEELLAVEGQAQDVGGYFHPNDELASKAMRPSATLNAIIDGI</sequence>
<evidence type="ECO:0000256" key="2">
    <source>
        <dbReference type="ARBA" id="ARBA00013013"/>
    </source>
</evidence>
<evidence type="ECO:0000256" key="9">
    <source>
        <dbReference type="ARBA" id="ARBA00023554"/>
    </source>
</evidence>
<evidence type="ECO:0000256" key="7">
    <source>
        <dbReference type="ARBA" id="ARBA00022857"/>
    </source>
</evidence>